<dbReference type="AlphaFoldDB" id="A0A011WPB4"/>
<sequence length="249" mass="27992">MFKNYFDKLLTQLAVDYNCTAEDFLKDSNTVVTAALNEGRRLYSTKKTFLSMATVGRGTVISADESIHEFLYGFAKSKQGHQLMEHRNLAAIDRELAKFGYGLTQTHHMFLPCRDVTPQADYAVKWYCDEEIHQFYSDERFENAICEAALSTRPDKIAVVAYDGDNIMGMAGCSEDAPHWMQIGIDVMPEYRSKGVGTYLVTLLKNRITEMGDIPFYGTGAGNLHSQNIALNCGFKPAWVEIEAKPIRG</sequence>
<accession>A0A011WPB4</accession>
<proteinExistence type="predicted"/>
<organism evidence="3 4">
    <name type="scientific">Ruminococcus albus SY3</name>
    <dbReference type="NCBI Taxonomy" id="1341156"/>
    <lineage>
        <taxon>Bacteria</taxon>
        <taxon>Bacillati</taxon>
        <taxon>Bacillota</taxon>
        <taxon>Clostridia</taxon>
        <taxon>Eubacteriales</taxon>
        <taxon>Oscillospiraceae</taxon>
        <taxon>Ruminococcus</taxon>
    </lineage>
</organism>
<dbReference type="SUPFAM" id="SSF55729">
    <property type="entry name" value="Acyl-CoA N-acyltransferases (Nat)"/>
    <property type="match status" value="1"/>
</dbReference>
<dbReference type="EMBL" id="JEOB01000004">
    <property type="protein sequence ID" value="EXM38389.1"/>
    <property type="molecule type" value="Genomic_DNA"/>
</dbReference>
<feature type="domain" description="N-acetyltransferase" evidence="1">
    <location>
        <begin position="111"/>
        <end position="249"/>
    </location>
</feature>
<dbReference type="Gene3D" id="3.40.630.30">
    <property type="match status" value="1"/>
</dbReference>
<dbReference type="InterPro" id="IPR016181">
    <property type="entry name" value="Acyl_CoA_acyltransferase"/>
</dbReference>
<reference evidence="3 4" key="1">
    <citation type="submission" date="2013-06" db="EMBL/GenBank/DDBJ databases">
        <title>Rumen cellulosomics: divergent fiber-degrading strategies revealed by comparative genome-wide analysis of six Ruminococcal strains.</title>
        <authorList>
            <person name="Dassa B."/>
            <person name="Borovok I."/>
            <person name="Lamed R."/>
            <person name="Flint H."/>
            <person name="Yeoman C.J."/>
            <person name="White B."/>
            <person name="Bayer E.A."/>
        </authorList>
    </citation>
    <scope>NUCLEOTIDE SEQUENCE [LARGE SCALE GENOMIC DNA]</scope>
    <source>
        <strain evidence="3 4">SY3</strain>
    </source>
</reference>
<protein>
    <submittedName>
        <fullName evidence="3">Acetyltransferase</fullName>
    </submittedName>
</protein>
<dbReference type="Proteomes" id="UP000021369">
    <property type="component" value="Unassembled WGS sequence"/>
</dbReference>
<dbReference type="Pfam" id="PF00583">
    <property type="entry name" value="Acetyltransf_1"/>
    <property type="match status" value="1"/>
</dbReference>
<dbReference type="InterPro" id="IPR000182">
    <property type="entry name" value="GNAT_dom"/>
</dbReference>
<evidence type="ECO:0000313" key="3">
    <source>
        <dbReference type="EMBL" id="EXM38860.1"/>
    </source>
</evidence>
<dbReference type="GO" id="GO:0016747">
    <property type="term" value="F:acyltransferase activity, transferring groups other than amino-acyl groups"/>
    <property type="evidence" value="ECO:0007669"/>
    <property type="project" value="InterPro"/>
</dbReference>
<dbReference type="PATRIC" id="fig|1341156.4.peg.2144"/>
<evidence type="ECO:0000313" key="4">
    <source>
        <dbReference type="Proteomes" id="UP000021369"/>
    </source>
</evidence>
<evidence type="ECO:0000259" key="1">
    <source>
        <dbReference type="PROSITE" id="PS51186"/>
    </source>
</evidence>
<evidence type="ECO:0000313" key="2">
    <source>
        <dbReference type="EMBL" id="EXM38389.1"/>
    </source>
</evidence>
<gene>
    <name evidence="3" type="ORF">RASY3_11000</name>
    <name evidence="2" type="ORF">RASY3_19690</name>
</gene>
<dbReference type="EMBL" id="JEOB01000003">
    <property type="protein sequence ID" value="EXM38860.1"/>
    <property type="molecule type" value="Genomic_DNA"/>
</dbReference>
<dbReference type="CDD" id="cd04301">
    <property type="entry name" value="NAT_SF"/>
    <property type="match status" value="1"/>
</dbReference>
<dbReference type="PROSITE" id="PS51186">
    <property type="entry name" value="GNAT"/>
    <property type="match status" value="1"/>
</dbReference>
<dbReference type="OrthoDB" id="1689703at2"/>
<comment type="caution">
    <text evidence="3">The sequence shown here is derived from an EMBL/GenBank/DDBJ whole genome shotgun (WGS) entry which is preliminary data.</text>
</comment>
<dbReference type="RefSeq" id="WP_037288125.1">
    <property type="nucleotide sequence ID" value="NZ_JEOB01000003.1"/>
</dbReference>
<keyword evidence="3" id="KW-0808">Transferase</keyword>
<name>A0A011WPB4_RUMAL</name>
<keyword evidence="4" id="KW-1185">Reference proteome</keyword>